<gene>
    <name evidence="11" type="ORF">HNP60_001488</name>
</gene>
<evidence type="ECO:0000313" key="12">
    <source>
        <dbReference type="Proteomes" id="UP001138540"/>
    </source>
</evidence>
<protein>
    <recommendedName>
        <fullName evidence="3">tRNA threonylcarbamoyladenosine biosynthesis protein TsaE</fullName>
    </recommendedName>
    <alternativeName>
        <fullName evidence="10">t(6)A37 threonylcarbamoyladenosine biosynthesis protein TsaE</fullName>
    </alternativeName>
</protein>
<reference evidence="11 12" key="1">
    <citation type="submission" date="2020-08" db="EMBL/GenBank/DDBJ databases">
        <title>Exploring microbial biodiversity for novel pathways involved in the catabolism of aromatic compounds derived from lignin.</title>
        <authorList>
            <person name="Elkins J."/>
        </authorList>
    </citation>
    <scope>NUCLEOTIDE SEQUENCE [LARGE SCALE GENOMIC DNA]</scope>
    <source>
        <strain evidence="11 12">B1D3A</strain>
    </source>
</reference>
<evidence type="ECO:0000256" key="3">
    <source>
        <dbReference type="ARBA" id="ARBA00019010"/>
    </source>
</evidence>
<evidence type="ECO:0000256" key="7">
    <source>
        <dbReference type="ARBA" id="ARBA00022741"/>
    </source>
</evidence>
<dbReference type="InterPro" id="IPR027417">
    <property type="entry name" value="P-loop_NTPase"/>
</dbReference>
<keyword evidence="6" id="KW-0479">Metal-binding</keyword>
<dbReference type="Gene3D" id="3.40.50.300">
    <property type="entry name" value="P-loop containing nucleotide triphosphate hydrolases"/>
    <property type="match status" value="1"/>
</dbReference>
<evidence type="ECO:0000256" key="10">
    <source>
        <dbReference type="ARBA" id="ARBA00032441"/>
    </source>
</evidence>
<keyword evidence="5" id="KW-0819">tRNA processing</keyword>
<sequence>MANDAMRIVTRALAGPEDTQAAGEALAGQLRPGDVLMLEGGLGAGKTTLARGLLRGLGFTGDVPSPTFAILQGYEPPETALPLAHVDLYRIEEEGELEELGLDDWLSEGVLVIEWPDRLGGRYAGNALALTIEPSGEGGRVLTARLPRSWESRWPFP</sequence>
<proteinExistence type="inferred from homology"/>
<dbReference type="InterPro" id="IPR003442">
    <property type="entry name" value="T6A_TsaE"/>
</dbReference>
<evidence type="ECO:0000313" key="11">
    <source>
        <dbReference type="EMBL" id="MBB5985514.1"/>
    </source>
</evidence>
<evidence type="ECO:0000256" key="8">
    <source>
        <dbReference type="ARBA" id="ARBA00022840"/>
    </source>
</evidence>
<dbReference type="SUPFAM" id="SSF52540">
    <property type="entry name" value="P-loop containing nucleoside triphosphate hydrolases"/>
    <property type="match status" value="1"/>
</dbReference>
<keyword evidence="12" id="KW-1185">Reference proteome</keyword>
<dbReference type="Pfam" id="PF02367">
    <property type="entry name" value="TsaE"/>
    <property type="match status" value="1"/>
</dbReference>
<dbReference type="PANTHER" id="PTHR33540">
    <property type="entry name" value="TRNA THREONYLCARBAMOYLADENOSINE BIOSYNTHESIS PROTEIN TSAE"/>
    <property type="match status" value="1"/>
</dbReference>
<comment type="similarity">
    <text evidence="2">Belongs to the TsaE family.</text>
</comment>
<comment type="subcellular location">
    <subcellularLocation>
        <location evidence="1">Cytoplasm</location>
    </subcellularLocation>
</comment>
<evidence type="ECO:0000256" key="4">
    <source>
        <dbReference type="ARBA" id="ARBA00022490"/>
    </source>
</evidence>
<keyword evidence="8" id="KW-0067">ATP-binding</keyword>
<evidence type="ECO:0000256" key="6">
    <source>
        <dbReference type="ARBA" id="ARBA00022723"/>
    </source>
</evidence>
<keyword evidence="9" id="KW-0460">Magnesium</keyword>
<comment type="caution">
    <text evidence="11">The sequence shown here is derived from an EMBL/GenBank/DDBJ whole genome shotgun (WGS) entry which is preliminary data.</text>
</comment>
<evidence type="ECO:0000256" key="2">
    <source>
        <dbReference type="ARBA" id="ARBA00007599"/>
    </source>
</evidence>
<accession>A0ABR6NE12</accession>
<dbReference type="PANTHER" id="PTHR33540:SF2">
    <property type="entry name" value="TRNA THREONYLCARBAMOYLADENOSINE BIOSYNTHESIS PROTEIN TSAE"/>
    <property type="match status" value="1"/>
</dbReference>
<organism evidence="11 12">
    <name type="scientific">Sphingobium lignivorans</name>
    <dbReference type="NCBI Taxonomy" id="2735886"/>
    <lineage>
        <taxon>Bacteria</taxon>
        <taxon>Pseudomonadati</taxon>
        <taxon>Pseudomonadota</taxon>
        <taxon>Alphaproteobacteria</taxon>
        <taxon>Sphingomonadales</taxon>
        <taxon>Sphingomonadaceae</taxon>
        <taxon>Sphingobium</taxon>
    </lineage>
</organism>
<evidence type="ECO:0000256" key="1">
    <source>
        <dbReference type="ARBA" id="ARBA00004496"/>
    </source>
</evidence>
<dbReference type="NCBIfam" id="TIGR00150">
    <property type="entry name" value="T6A_YjeE"/>
    <property type="match status" value="1"/>
</dbReference>
<keyword evidence="7" id="KW-0547">Nucleotide-binding</keyword>
<evidence type="ECO:0000256" key="9">
    <source>
        <dbReference type="ARBA" id="ARBA00022842"/>
    </source>
</evidence>
<name>A0ABR6NE12_9SPHN</name>
<evidence type="ECO:0000256" key="5">
    <source>
        <dbReference type="ARBA" id="ARBA00022694"/>
    </source>
</evidence>
<dbReference type="EMBL" id="JACHKA010000001">
    <property type="protein sequence ID" value="MBB5985514.1"/>
    <property type="molecule type" value="Genomic_DNA"/>
</dbReference>
<dbReference type="Proteomes" id="UP001138540">
    <property type="component" value="Unassembled WGS sequence"/>
</dbReference>
<keyword evidence="4" id="KW-0963">Cytoplasm</keyword>